<sequence>MKISVTQQPPYHNLIFLISTVIIIQHLTAGVISIGVNYGTVANNLPAAPQVAEFLKNKTIIDRVKIFDLNPDIIRAFSGTGILLSITIPNGDIPSLANPRTARRWVTTNIKPFYPLTKIHYILVGSEVLHWGDQNMVSNLVPAMRAINSALVKEGLSPAIKVTTAHSLGILLSSDPPSLARFRPGWDRDVLAPMLLFHRQSKSPFMVNPYPYFSWNPNNTQFALFEANPGVRDRVTGKNYTNVYDLLLDAVYSSMKRLGFGDVEIAVGEVGWPSQGDPGMYQCTVENARWHNLNVLRKASSGVGTPLMPGRLFETYIFALFNENLKSGAADERNFGLFRPDFSPVYDIGIMRPGQAGGGGASPSPVSTGGKQWCVPRAEASDAALQENINWACSNGVDCQPIEAGGACFDPTTVRSHAAYVMNAYYQSKGHQNFNCDFSGTGVLATSDPMPLPPSSSLSLLLPPLPLLRSPPFPSVTAAAQPTPPCSKFKDAYRCGSGVFGAPVFALSASLQSLQDSISDIDMKTLRFVVVIRSYGNTVDNEMKDHYRKLLSATLGIILNVKHLYALDGMEEVILELRNLFISGPTVSDTRLYQCKPSLATFMVGLGHIELAENDNSTKSSAVWELYRILFREQHWAFVHLVITAFGYFAAHTSCIQLWRFVPQNAALSFDLESGNEANEERFMSELKTFLEKEMALLTVIPSTDQLQLLVNEGLKLKEMIRKCQTIDLGVMEYETMEIDIQNQADKRRKLLDGINQGVKLLQSGLKIICDALPHLQRNHFDCSELHDKFLTHFSHLEDEIGHLVGLAGSS</sequence>
<dbReference type="GO" id="GO:0006952">
    <property type="term" value="P:defense response"/>
    <property type="evidence" value="ECO:0007669"/>
    <property type="project" value="UniProtKB-KW"/>
</dbReference>
<dbReference type="FunFam" id="1.20.58.1040:FF:000003">
    <property type="entry name" value="glucan endo-1,3-beta-glucosidase 7"/>
    <property type="match status" value="1"/>
</dbReference>
<dbReference type="Pfam" id="PF14868">
    <property type="entry name" value="DUF4487"/>
    <property type="match status" value="1"/>
</dbReference>
<keyword evidence="5" id="KW-0449">Lipoprotein</keyword>
<evidence type="ECO:0000313" key="15">
    <source>
        <dbReference type="EMBL" id="THG19863.1"/>
    </source>
</evidence>
<dbReference type="Pfam" id="PF00332">
    <property type="entry name" value="Glyco_hydro_17"/>
    <property type="match status" value="1"/>
</dbReference>
<evidence type="ECO:0000256" key="5">
    <source>
        <dbReference type="ARBA" id="ARBA00022622"/>
    </source>
</evidence>
<keyword evidence="5" id="KW-0325">Glycoprotein</keyword>
<keyword evidence="7 12" id="KW-0378">Hydrolase</keyword>
<comment type="subcellular location">
    <subcellularLocation>
        <location evidence="2">Cell membrane</location>
        <topology evidence="2">Lipid-anchor</topology>
        <topology evidence="2">GPI-anchor</topology>
    </subcellularLocation>
</comment>
<reference evidence="15 16" key="1">
    <citation type="journal article" date="2018" name="Proc. Natl. Acad. Sci. U.S.A.">
        <title>Draft genome sequence of Camellia sinensis var. sinensis provides insights into the evolution of the tea genome and tea quality.</title>
        <authorList>
            <person name="Wei C."/>
            <person name="Yang H."/>
            <person name="Wang S."/>
            <person name="Zhao J."/>
            <person name="Liu C."/>
            <person name="Gao L."/>
            <person name="Xia E."/>
            <person name="Lu Y."/>
            <person name="Tai Y."/>
            <person name="She G."/>
            <person name="Sun J."/>
            <person name="Cao H."/>
            <person name="Tong W."/>
            <person name="Gao Q."/>
            <person name="Li Y."/>
            <person name="Deng W."/>
            <person name="Jiang X."/>
            <person name="Wang W."/>
            <person name="Chen Q."/>
            <person name="Zhang S."/>
            <person name="Li H."/>
            <person name="Wu J."/>
            <person name="Wang P."/>
            <person name="Li P."/>
            <person name="Shi C."/>
            <person name="Zheng F."/>
            <person name="Jian J."/>
            <person name="Huang B."/>
            <person name="Shan D."/>
            <person name="Shi M."/>
            <person name="Fang C."/>
            <person name="Yue Y."/>
            <person name="Li F."/>
            <person name="Li D."/>
            <person name="Wei S."/>
            <person name="Han B."/>
            <person name="Jiang C."/>
            <person name="Yin Y."/>
            <person name="Xia T."/>
            <person name="Zhang Z."/>
            <person name="Bennetzen J.L."/>
            <person name="Zhao S."/>
            <person name="Wan X."/>
        </authorList>
    </citation>
    <scope>NUCLEOTIDE SEQUENCE [LARGE SCALE GENOMIC DNA]</scope>
    <source>
        <strain evidence="16">cv. Shuchazao</strain>
        <tissue evidence="15">Leaf</tissue>
    </source>
</reference>
<keyword evidence="6" id="KW-0732">Signal</keyword>
<evidence type="ECO:0000256" key="2">
    <source>
        <dbReference type="ARBA" id="ARBA00004609"/>
    </source>
</evidence>
<keyword evidence="13" id="KW-1133">Transmembrane helix</keyword>
<dbReference type="InterPro" id="IPR027902">
    <property type="entry name" value="DUF4487"/>
</dbReference>
<dbReference type="SUPFAM" id="SSF51445">
    <property type="entry name" value="(Trans)glycosidases"/>
    <property type="match status" value="1"/>
</dbReference>
<dbReference type="Proteomes" id="UP000306102">
    <property type="component" value="Unassembled WGS sequence"/>
</dbReference>
<dbReference type="AlphaFoldDB" id="A0A4S4ESN0"/>
<evidence type="ECO:0000256" key="12">
    <source>
        <dbReference type="RuleBase" id="RU004336"/>
    </source>
</evidence>
<evidence type="ECO:0000313" key="16">
    <source>
        <dbReference type="Proteomes" id="UP000306102"/>
    </source>
</evidence>
<dbReference type="FunFam" id="3.20.20.80:FF:000002">
    <property type="entry name" value="Glucan endo-1,3-beta-glucosidase 3"/>
    <property type="match status" value="1"/>
</dbReference>
<keyword evidence="13" id="KW-0472">Membrane</keyword>
<dbReference type="PANTHER" id="PTHR36702">
    <property type="entry name" value="HOLLIDAY JUNCTION RESOLVASE"/>
    <property type="match status" value="1"/>
</dbReference>
<keyword evidence="9" id="KW-1015">Disulfide bond</keyword>
<dbReference type="GO" id="GO:0005886">
    <property type="term" value="C:plasma membrane"/>
    <property type="evidence" value="ECO:0007669"/>
    <property type="project" value="UniProtKB-SubCell"/>
</dbReference>
<dbReference type="PANTHER" id="PTHR36702:SF1">
    <property type="entry name" value="HOLLIDAY JUNCTION RESOLVASE"/>
    <property type="match status" value="1"/>
</dbReference>
<dbReference type="InterPro" id="IPR017853">
    <property type="entry name" value="GH"/>
</dbReference>
<evidence type="ECO:0000256" key="6">
    <source>
        <dbReference type="ARBA" id="ARBA00022729"/>
    </source>
</evidence>
<dbReference type="PROSITE" id="PS00587">
    <property type="entry name" value="GLYCOSYL_HYDROL_F17"/>
    <property type="match status" value="1"/>
</dbReference>
<evidence type="ECO:0000259" key="14">
    <source>
        <dbReference type="SMART" id="SM00768"/>
    </source>
</evidence>
<keyword evidence="5" id="KW-0336">GPI-anchor</keyword>
<evidence type="ECO:0000256" key="11">
    <source>
        <dbReference type="RuleBase" id="RU004335"/>
    </source>
</evidence>
<proteinExistence type="inferred from homology"/>
<evidence type="ECO:0000256" key="3">
    <source>
        <dbReference type="ARBA" id="ARBA00008773"/>
    </source>
</evidence>
<feature type="transmembrane region" description="Helical" evidence="13">
    <location>
        <begin position="12"/>
        <end position="36"/>
    </location>
</feature>
<comment type="catalytic activity">
    <reaction evidence="1">
        <text>Hydrolysis of (1-&gt;3)-beta-D-glucosidic linkages in (1-&gt;3)-beta-D-glucans.</text>
        <dbReference type="EC" id="3.2.1.39"/>
    </reaction>
</comment>
<evidence type="ECO:0000256" key="1">
    <source>
        <dbReference type="ARBA" id="ARBA00000382"/>
    </source>
</evidence>
<organism evidence="15 16">
    <name type="scientific">Camellia sinensis var. sinensis</name>
    <name type="common">China tea</name>
    <dbReference type="NCBI Taxonomy" id="542762"/>
    <lineage>
        <taxon>Eukaryota</taxon>
        <taxon>Viridiplantae</taxon>
        <taxon>Streptophyta</taxon>
        <taxon>Embryophyta</taxon>
        <taxon>Tracheophyta</taxon>
        <taxon>Spermatophyta</taxon>
        <taxon>Magnoliopsida</taxon>
        <taxon>eudicotyledons</taxon>
        <taxon>Gunneridae</taxon>
        <taxon>Pentapetalae</taxon>
        <taxon>asterids</taxon>
        <taxon>Ericales</taxon>
        <taxon>Theaceae</taxon>
        <taxon>Camellia</taxon>
    </lineage>
</organism>
<keyword evidence="8" id="KW-0611">Plant defense</keyword>
<dbReference type="InterPro" id="IPR000490">
    <property type="entry name" value="Glyco_hydro_17"/>
</dbReference>
<comment type="similarity">
    <text evidence="3 11">Belongs to the glycosyl hydrolase 17 family.</text>
</comment>
<evidence type="ECO:0000256" key="4">
    <source>
        <dbReference type="ARBA" id="ARBA00012780"/>
    </source>
</evidence>
<dbReference type="GO" id="GO:0098552">
    <property type="term" value="C:side of membrane"/>
    <property type="evidence" value="ECO:0007669"/>
    <property type="project" value="UniProtKB-KW"/>
</dbReference>
<name>A0A4S4ESN0_CAMSN</name>
<keyword evidence="16" id="KW-1185">Reference proteome</keyword>
<evidence type="ECO:0000256" key="7">
    <source>
        <dbReference type="ARBA" id="ARBA00022801"/>
    </source>
</evidence>
<evidence type="ECO:0000256" key="13">
    <source>
        <dbReference type="SAM" id="Phobius"/>
    </source>
</evidence>
<comment type="caution">
    <text evidence="15">The sequence shown here is derived from an EMBL/GenBank/DDBJ whole genome shotgun (WGS) entry which is preliminary data.</text>
</comment>
<dbReference type="EMBL" id="SDRB02002242">
    <property type="protein sequence ID" value="THG19863.1"/>
    <property type="molecule type" value="Genomic_DNA"/>
</dbReference>
<accession>A0A4S4ESN0</accession>
<protein>
    <recommendedName>
        <fullName evidence="4">glucan endo-1,3-beta-D-glucosidase</fullName>
        <ecNumber evidence="4">3.2.1.39</ecNumber>
    </recommendedName>
</protein>
<evidence type="ECO:0000256" key="10">
    <source>
        <dbReference type="ARBA" id="ARBA00023295"/>
    </source>
</evidence>
<keyword evidence="10 12" id="KW-0326">Glycosidase</keyword>
<dbReference type="GO" id="GO:0042973">
    <property type="term" value="F:glucan endo-1,3-beta-D-glucosidase activity"/>
    <property type="evidence" value="ECO:0007669"/>
    <property type="project" value="UniProtKB-EC"/>
</dbReference>
<dbReference type="InterPro" id="IPR012946">
    <property type="entry name" value="X8"/>
</dbReference>
<dbReference type="GO" id="GO:0005975">
    <property type="term" value="P:carbohydrate metabolic process"/>
    <property type="evidence" value="ECO:0007669"/>
    <property type="project" value="InterPro"/>
</dbReference>
<dbReference type="Pfam" id="PF07983">
    <property type="entry name" value="X8"/>
    <property type="match status" value="1"/>
</dbReference>
<evidence type="ECO:0000256" key="8">
    <source>
        <dbReference type="ARBA" id="ARBA00022821"/>
    </source>
</evidence>
<dbReference type="EC" id="3.2.1.39" evidence="4"/>
<dbReference type="Gene3D" id="1.20.58.1040">
    <property type="match status" value="1"/>
</dbReference>
<dbReference type="SMART" id="SM00768">
    <property type="entry name" value="X8"/>
    <property type="match status" value="1"/>
</dbReference>
<keyword evidence="13" id="KW-0812">Transmembrane</keyword>
<dbReference type="Gene3D" id="3.20.20.80">
    <property type="entry name" value="Glycosidases"/>
    <property type="match status" value="1"/>
</dbReference>
<gene>
    <name evidence="15" type="ORF">TEA_014508</name>
</gene>
<evidence type="ECO:0000256" key="9">
    <source>
        <dbReference type="ARBA" id="ARBA00023157"/>
    </source>
</evidence>
<feature type="domain" description="X8" evidence="14">
    <location>
        <begin position="372"/>
        <end position="456"/>
    </location>
</feature>
<dbReference type="STRING" id="542762.A0A4S4ESN0"/>